<accession>A0AAV6FQ52</accession>
<comment type="caution">
    <text evidence="1">The sequence shown here is derived from an EMBL/GenBank/DDBJ whole genome shotgun (WGS) entry which is preliminary data.</text>
</comment>
<proteinExistence type="predicted"/>
<sequence>MGRNDEMDDRIIPVPFHPNPDVERLERTLHWLRHAAVRSTCSFNKYNQPNLTPGIKVNIRFCVIWGSACLVKIRKWTIIMFWLTSGTDISLKH</sequence>
<organism evidence="1 2">
    <name type="scientific">Alosa alosa</name>
    <name type="common">allis shad</name>
    <dbReference type="NCBI Taxonomy" id="278164"/>
    <lineage>
        <taxon>Eukaryota</taxon>
        <taxon>Metazoa</taxon>
        <taxon>Chordata</taxon>
        <taxon>Craniata</taxon>
        <taxon>Vertebrata</taxon>
        <taxon>Euteleostomi</taxon>
        <taxon>Actinopterygii</taxon>
        <taxon>Neopterygii</taxon>
        <taxon>Teleostei</taxon>
        <taxon>Clupei</taxon>
        <taxon>Clupeiformes</taxon>
        <taxon>Clupeoidei</taxon>
        <taxon>Clupeidae</taxon>
        <taxon>Alosa</taxon>
    </lineage>
</organism>
<feature type="non-terminal residue" evidence="1">
    <location>
        <position position="93"/>
    </location>
</feature>
<dbReference type="AlphaFoldDB" id="A0AAV6FQ52"/>
<dbReference type="EMBL" id="JADWDJ010000020">
    <property type="protein sequence ID" value="KAG5264685.1"/>
    <property type="molecule type" value="Genomic_DNA"/>
</dbReference>
<reference evidence="1" key="1">
    <citation type="submission" date="2020-10" db="EMBL/GenBank/DDBJ databases">
        <title>Chromosome-scale genome assembly of the Allis shad, Alosa alosa.</title>
        <authorList>
            <person name="Margot Z."/>
            <person name="Christophe K."/>
            <person name="Cabau C."/>
            <person name="Louis A."/>
            <person name="Berthelot C."/>
            <person name="Parey E."/>
            <person name="Roest Crollius H."/>
            <person name="Montfort J."/>
            <person name="Robinson-Rechavi M."/>
            <person name="Bucao C."/>
            <person name="Bouchez O."/>
            <person name="Gislard M."/>
            <person name="Lluch J."/>
            <person name="Milhes M."/>
            <person name="Lampietro C."/>
            <person name="Lopez Roques C."/>
            <person name="Donnadieu C."/>
            <person name="Braasch I."/>
            <person name="Desvignes T."/>
            <person name="Postlethwait J."/>
            <person name="Bobe J."/>
            <person name="Guiguen Y."/>
        </authorList>
    </citation>
    <scope>NUCLEOTIDE SEQUENCE</scope>
    <source>
        <strain evidence="1">M-15738</strain>
        <tissue evidence="1">Blood</tissue>
    </source>
</reference>
<protein>
    <submittedName>
        <fullName evidence="1">Uncharacterized protein</fullName>
    </submittedName>
</protein>
<name>A0AAV6FQ52_9TELE</name>
<gene>
    <name evidence="1" type="ORF">AALO_G00256890</name>
</gene>
<evidence type="ECO:0000313" key="2">
    <source>
        <dbReference type="Proteomes" id="UP000823561"/>
    </source>
</evidence>
<evidence type="ECO:0000313" key="1">
    <source>
        <dbReference type="EMBL" id="KAG5264685.1"/>
    </source>
</evidence>
<dbReference type="Proteomes" id="UP000823561">
    <property type="component" value="Chromosome 20"/>
</dbReference>
<keyword evidence="2" id="KW-1185">Reference proteome</keyword>